<dbReference type="InterPro" id="IPR042099">
    <property type="entry name" value="ANL_N_sf"/>
</dbReference>
<dbReference type="Gene3D" id="3.30.300.30">
    <property type="match status" value="1"/>
</dbReference>
<dbReference type="NCBIfam" id="TIGR01733">
    <property type="entry name" value="AA-adenyl-dom"/>
    <property type="match status" value="1"/>
</dbReference>
<keyword evidence="2" id="KW-0596">Phosphopantetheine</keyword>
<evidence type="ECO:0000313" key="8">
    <source>
        <dbReference type="EMBL" id="WLQ44377.1"/>
    </source>
</evidence>
<evidence type="ECO:0000256" key="1">
    <source>
        <dbReference type="ARBA" id="ARBA00001957"/>
    </source>
</evidence>
<keyword evidence="5" id="KW-0045">Antibiotic biosynthesis</keyword>
<evidence type="ECO:0000256" key="4">
    <source>
        <dbReference type="ARBA" id="ARBA00022737"/>
    </source>
</evidence>
<dbReference type="Pfam" id="PF00668">
    <property type="entry name" value="Condensation"/>
    <property type="match status" value="2"/>
</dbReference>
<dbReference type="InterPro" id="IPR036736">
    <property type="entry name" value="ACP-like_sf"/>
</dbReference>
<dbReference type="InterPro" id="IPR020845">
    <property type="entry name" value="AMP-binding_CS"/>
</dbReference>
<feature type="domain" description="Carrier" evidence="7">
    <location>
        <begin position="1001"/>
        <end position="1075"/>
    </location>
</feature>
<dbReference type="PANTHER" id="PTHR45527">
    <property type="entry name" value="NONRIBOSOMAL PEPTIDE SYNTHETASE"/>
    <property type="match status" value="1"/>
</dbReference>
<keyword evidence="4" id="KW-0677">Repeat</keyword>
<feature type="compositionally biased region" description="Basic and acidic residues" evidence="6">
    <location>
        <begin position="1560"/>
        <end position="1573"/>
    </location>
</feature>
<dbReference type="Proteomes" id="UP001229952">
    <property type="component" value="Chromosome"/>
</dbReference>
<evidence type="ECO:0000256" key="3">
    <source>
        <dbReference type="ARBA" id="ARBA00022553"/>
    </source>
</evidence>
<dbReference type="Pfam" id="PF00501">
    <property type="entry name" value="AMP-binding"/>
    <property type="match status" value="1"/>
</dbReference>
<protein>
    <submittedName>
        <fullName evidence="8">Amino acid adenylation domain-containing protein</fullName>
    </submittedName>
</protein>
<dbReference type="EMBL" id="CP120992">
    <property type="protein sequence ID" value="WLQ44377.1"/>
    <property type="molecule type" value="Genomic_DNA"/>
</dbReference>
<name>A0ABY9IBW9_9ACTN</name>
<dbReference type="InterPro" id="IPR006162">
    <property type="entry name" value="Ppantetheine_attach_site"/>
</dbReference>
<dbReference type="Gene3D" id="3.40.50.12780">
    <property type="entry name" value="N-terminal domain of ligase-like"/>
    <property type="match status" value="1"/>
</dbReference>
<feature type="region of interest" description="Disordered" evidence="6">
    <location>
        <begin position="1546"/>
        <end position="1573"/>
    </location>
</feature>
<proteinExistence type="predicted"/>
<dbReference type="Pfam" id="PF00550">
    <property type="entry name" value="PP-binding"/>
    <property type="match status" value="1"/>
</dbReference>
<keyword evidence="3" id="KW-0597">Phosphoprotein</keyword>
<evidence type="ECO:0000256" key="2">
    <source>
        <dbReference type="ARBA" id="ARBA00022450"/>
    </source>
</evidence>
<dbReference type="PROSITE" id="PS00012">
    <property type="entry name" value="PHOSPHOPANTETHEINE"/>
    <property type="match status" value="1"/>
</dbReference>
<sequence length="1573" mass="166871">MSAPTVSRPVPGAVSPSMADRFGALGREQRVRLMRRLLEAGRAREIPAVIPPRDPGRRVPLSPAQHDLWVYDSLYPGTPALNLCAAYHFERPVDPAHLEAALTLIQRHHDILRTRIVTDPSGELHVEFPDDGTFDLEHEDLRGTGGTIDEAFESFRNRPFDLSRDKLIRARFVRVGGQRSTLMLSLHHTISDWWSFDVLQNEFAQAYGALRDGLEPPLTRPGVQYADFSSWQSELVEAGVFGSRLDFWRRYLADPPGPLTVPGAGTGTAAEGDGIANVPFHIDAATTAAVRALARERGSSVYVVLMAAFAVLAHRVSGADDLVIGTPIANRAAKGLDQVIGYVMNAVPTRWQVRPDRSFADVLAGFAVDFPDLMANADVPVGRIVSAAAPERSAGRAPLYQWVFMHLTQQPSVTVMKEFAEPERIHTGGEHDLVGVVKDSGDGMEGSFGLRTDVFSPATVARWTQCYVELLRQITADPTALVGDIDLVPAVMRAELLAASAGSAAPGPVSLPGLVTRHAARTPDAAAVESAGRTLTYAQLDDRVARLAGRLVRLGAGPGRIVALALARGSDWPVAALAVQRTGAAYLPVDPAHPAGRIRRVLDEAAPVLLITEPGAAPLGTDVATLVLDEEAWAGAPLSPGGPEPHDVAQVIHTSGSTGTPKGVLVTHAGVAALTRSLVDGVALDADSRVLQLGPPTFDISVGELCLAFGSGGTLVLPPPGPLVGAELGTVLTERRITCAFVPPSVLATVPDGPHPQLRALVVGAEACPPDLVARWAVAGRRFHNAYGPTESTVVATVSGPLDADGTVPPIGTAVRGTTAYVLDERLRPVPAGTGGELYLAGAALARGYLGRAALTAERFVADPYGPPGSRMYRTGDLVHRDDSGSTYYLGRGDEQVKLRGLRIEPGEIAAALVEHPGVERAVAVVRHDRGTAQLVAYVVPAQGVETDEDALLLHAAERLPAAMVPAAVVALDALPLSSHGKLDRAALPAPAERTGDTVRLPGSAREAVLCGLFAELLDVEQAGADDDFFRLGGDSIMAIQLAARARAAGLVLSPHDVFTVRTPARLAVLARTPDTDAPAEEDTGSGRLPLTPVMHWWREQVRDTSAFTQSMLFPLAPGTGLAAIEEAVAALTERHAALRMRLVRDGDTGWELEVPAERAPAGARAVRLAVAADADLHSRATKLARTATLRPEDGEMVRAVWLDPGPARPGALVLTVHHLAVDGFSWRVLGQELAAALDPRPEDEAAPAGTASFTRWSRLLSREAGLRTDELPWWERQLADSTARLIGDREAGGRRETLTFELGPELTRSVLVTLPADFNCRPDAVMLTALTAAAVQRRGTGSALLVHLEGHGREVVSTQVDVSGTVGWFTTQYPVRLDIGAASMEPGGRPGEALKCVKEQLQAVPSGGLGWGLLRYLHPETGAALAALPAPDVRFNYLGRFTATDAAGGRLLDLGPDAVPLAHTLEVDVLAREENGEPLLEASFSYPSGVFTEDEVSALAAAWSQALGVLADHCGPDGAAVHTPSDFPLVDLTGDQLELLAQEMDFDDPDDGLDAIGPARHEHEDEDEGERR</sequence>
<dbReference type="PANTHER" id="PTHR45527:SF1">
    <property type="entry name" value="FATTY ACID SYNTHASE"/>
    <property type="match status" value="1"/>
</dbReference>
<dbReference type="NCBIfam" id="TIGR01720">
    <property type="entry name" value="NRPS-para261"/>
    <property type="match status" value="1"/>
</dbReference>
<dbReference type="InterPro" id="IPR010071">
    <property type="entry name" value="AA_adenyl_dom"/>
</dbReference>
<dbReference type="PROSITE" id="PS00455">
    <property type="entry name" value="AMP_BINDING"/>
    <property type="match status" value="1"/>
</dbReference>
<reference evidence="8 9" key="1">
    <citation type="submission" date="2023-03" db="EMBL/GenBank/DDBJ databases">
        <title>Isolation and description of six Streptomyces strains from soil environments, able to metabolize different microbial glucans.</title>
        <authorList>
            <person name="Widen T."/>
            <person name="Larsbrink J."/>
        </authorList>
    </citation>
    <scope>NUCLEOTIDE SEQUENCE [LARGE SCALE GENOMIC DNA]</scope>
    <source>
        <strain evidence="8 9">Mut2</strain>
    </source>
</reference>
<keyword evidence="9" id="KW-1185">Reference proteome</keyword>
<dbReference type="Pfam" id="PF13193">
    <property type="entry name" value="AMP-binding_C"/>
    <property type="match status" value="1"/>
</dbReference>
<dbReference type="InterPro" id="IPR025110">
    <property type="entry name" value="AMP-bd_C"/>
</dbReference>
<dbReference type="Gene3D" id="1.10.1200.10">
    <property type="entry name" value="ACP-like"/>
    <property type="match status" value="1"/>
</dbReference>
<dbReference type="CDD" id="cd19531">
    <property type="entry name" value="LCL_NRPS-like"/>
    <property type="match status" value="1"/>
</dbReference>
<evidence type="ECO:0000256" key="6">
    <source>
        <dbReference type="SAM" id="MobiDB-lite"/>
    </source>
</evidence>
<dbReference type="SUPFAM" id="SSF47336">
    <property type="entry name" value="ACP-like"/>
    <property type="match status" value="1"/>
</dbReference>
<comment type="cofactor">
    <cofactor evidence="1">
        <name>pantetheine 4'-phosphate</name>
        <dbReference type="ChEBI" id="CHEBI:47942"/>
    </cofactor>
</comment>
<dbReference type="SUPFAM" id="SSF56801">
    <property type="entry name" value="Acetyl-CoA synthetase-like"/>
    <property type="match status" value="1"/>
</dbReference>
<evidence type="ECO:0000313" key="9">
    <source>
        <dbReference type="Proteomes" id="UP001229952"/>
    </source>
</evidence>
<dbReference type="InterPro" id="IPR009081">
    <property type="entry name" value="PP-bd_ACP"/>
</dbReference>
<dbReference type="Gene3D" id="3.30.559.30">
    <property type="entry name" value="Nonribosomal peptide synthetase, condensation domain"/>
    <property type="match status" value="2"/>
</dbReference>
<dbReference type="PROSITE" id="PS50075">
    <property type="entry name" value="CARRIER"/>
    <property type="match status" value="1"/>
</dbReference>
<gene>
    <name evidence="8" type="ORF">P8A22_33385</name>
</gene>
<dbReference type="RefSeq" id="WP_306091679.1">
    <property type="nucleotide sequence ID" value="NZ_CP120992.1"/>
</dbReference>
<evidence type="ECO:0000256" key="5">
    <source>
        <dbReference type="ARBA" id="ARBA00023194"/>
    </source>
</evidence>
<dbReference type="Gene3D" id="3.30.559.10">
    <property type="entry name" value="Chloramphenicol acetyltransferase-like domain"/>
    <property type="match status" value="2"/>
</dbReference>
<dbReference type="InterPro" id="IPR001242">
    <property type="entry name" value="Condensation_dom"/>
</dbReference>
<dbReference type="InterPro" id="IPR000873">
    <property type="entry name" value="AMP-dep_synth/lig_dom"/>
</dbReference>
<dbReference type="InterPro" id="IPR010060">
    <property type="entry name" value="NRPS_synth"/>
</dbReference>
<dbReference type="InterPro" id="IPR023213">
    <property type="entry name" value="CAT-like_dom_sf"/>
</dbReference>
<dbReference type="InterPro" id="IPR045851">
    <property type="entry name" value="AMP-bd_C_sf"/>
</dbReference>
<organism evidence="8 9">
    <name type="scientific">Streptomyces laculatispora</name>
    <dbReference type="NCBI Taxonomy" id="887464"/>
    <lineage>
        <taxon>Bacteria</taxon>
        <taxon>Bacillati</taxon>
        <taxon>Actinomycetota</taxon>
        <taxon>Actinomycetes</taxon>
        <taxon>Kitasatosporales</taxon>
        <taxon>Streptomycetaceae</taxon>
        <taxon>Streptomyces</taxon>
    </lineage>
</organism>
<evidence type="ECO:0000259" key="7">
    <source>
        <dbReference type="PROSITE" id="PS50075"/>
    </source>
</evidence>
<accession>A0ABY9IBW9</accession>
<dbReference type="SUPFAM" id="SSF52777">
    <property type="entry name" value="CoA-dependent acyltransferases"/>
    <property type="match status" value="4"/>
</dbReference>